<feature type="region of interest" description="Disordered" evidence="1">
    <location>
        <begin position="186"/>
        <end position="207"/>
    </location>
</feature>
<dbReference type="STRING" id="573413.Spirs_2469"/>
<dbReference type="GO" id="GO:0070813">
    <property type="term" value="P:hydrogen sulfide metabolic process"/>
    <property type="evidence" value="ECO:0007669"/>
    <property type="project" value="TreeGrafter"/>
</dbReference>
<evidence type="ECO:0000313" key="3">
    <source>
        <dbReference type="EMBL" id="ADK81583.1"/>
    </source>
</evidence>
<evidence type="ECO:0000313" key="4">
    <source>
        <dbReference type="Proteomes" id="UP000002318"/>
    </source>
</evidence>
<protein>
    <recommendedName>
        <fullName evidence="2">Metallo-beta-lactamase domain-containing protein</fullName>
    </recommendedName>
</protein>
<dbReference type="SMART" id="SM00849">
    <property type="entry name" value="Lactamase_B"/>
    <property type="match status" value="1"/>
</dbReference>
<dbReference type="EMBL" id="CP002116">
    <property type="protein sequence ID" value="ADK81583.1"/>
    <property type="molecule type" value="Genomic_DNA"/>
</dbReference>
<name>E1R3F2_SEDSS</name>
<evidence type="ECO:0000256" key="1">
    <source>
        <dbReference type="SAM" id="MobiDB-lite"/>
    </source>
</evidence>
<dbReference type="InterPro" id="IPR036866">
    <property type="entry name" value="RibonucZ/Hydroxyglut_hydro"/>
</dbReference>
<dbReference type="RefSeq" id="WP_013255046.1">
    <property type="nucleotide sequence ID" value="NC_014364.1"/>
</dbReference>
<proteinExistence type="predicted"/>
<dbReference type="Pfam" id="PF00753">
    <property type="entry name" value="Lactamase_B"/>
    <property type="match status" value="1"/>
</dbReference>
<organism evidence="3 4">
    <name type="scientific">Sediminispirochaeta smaragdinae (strain DSM 11293 / JCM 15392 / SEBR 4228)</name>
    <name type="common">Spirochaeta smaragdinae</name>
    <dbReference type="NCBI Taxonomy" id="573413"/>
    <lineage>
        <taxon>Bacteria</taxon>
        <taxon>Pseudomonadati</taxon>
        <taxon>Spirochaetota</taxon>
        <taxon>Spirochaetia</taxon>
        <taxon>Spirochaetales</taxon>
        <taxon>Spirochaetaceae</taxon>
        <taxon>Sediminispirochaeta</taxon>
    </lineage>
</organism>
<dbReference type="InterPro" id="IPR051682">
    <property type="entry name" value="Mito_Persulfide_Diox"/>
</dbReference>
<dbReference type="GO" id="GO:0006749">
    <property type="term" value="P:glutathione metabolic process"/>
    <property type="evidence" value="ECO:0007669"/>
    <property type="project" value="TreeGrafter"/>
</dbReference>
<dbReference type="HOGENOM" id="CLU_030571_5_4_12"/>
<dbReference type="OrthoDB" id="358818at2"/>
<dbReference type="eggNOG" id="COG0491">
    <property type="taxonomic scope" value="Bacteria"/>
</dbReference>
<evidence type="ECO:0000259" key="2">
    <source>
        <dbReference type="SMART" id="SM00849"/>
    </source>
</evidence>
<dbReference type="GO" id="GO:0050313">
    <property type="term" value="F:sulfur dioxygenase activity"/>
    <property type="evidence" value="ECO:0007669"/>
    <property type="project" value="TreeGrafter"/>
</dbReference>
<dbReference type="PANTHER" id="PTHR43084:SF1">
    <property type="entry name" value="PERSULFIDE DIOXYGENASE ETHE1, MITOCHONDRIAL"/>
    <property type="match status" value="1"/>
</dbReference>
<dbReference type="AlphaFoldDB" id="E1R3F2"/>
<dbReference type="Gene3D" id="3.60.15.10">
    <property type="entry name" value="Ribonuclease Z/Hydroxyacylglutathione hydrolase-like"/>
    <property type="match status" value="1"/>
</dbReference>
<dbReference type="SUPFAM" id="SSF56281">
    <property type="entry name" value="Metallo-hydrolase/oxidoreductase"/>
    <property type="match status" value="1"/>
</dbReference>
<dbReference type="Proteomes" id="UP000002318">
    <property type="component" value="Chromosome"/>
</dbReference>
<dbReference type="KEGG" id="ssm:Spirs_2469"/>
<reference evidence="3 4" key="1">
    <citation type="journal article" date="2010" name="Stand. Genomic Sci.">
        <title>Complete genome sequence of Spirochaeta smaragdinae type strain (SEBR 4228).</title>
        <authorList>
            <person name="Mavromatis K."/>
            <person name="Yasawong M."/>
            <person name="Chertkov O."/>
            <person name="Lapidus A."/>
            <person name="Lucas S."/>
            <person name="Nolan M."/>
            <person name="Del Rio T.G."/>
            <person name="Tice H."/>
            <person name="Cheng J.F."/>
            <person name="Pitluck S."/>
            <person name="Liolios K."/>
            <person name="Ivanova N."/>
            <person name="Tapia R."/>
            <person name="Han C."/>
            <person name="Bruce D."/>
            <person name="Goodwin L."/>
            <person name="Pati A."/>
            <person name="Chen A."/>
            <person name="Palaniappan K."/>
            <person name="Land M."/>
            <person name="Hauser L."/>
            <person name="Chang Y.J."/>
            <person name="Jeffries C.D."/>
            <person name="Detter J.C."/>
            <person name="Rohde M."/>
            <person name="Brambilla E."/>
            <person name="Spring S."/>
            <person name="Goker M."/>
            <person name="Sikorski J."/>
            <person name="Woyke T."/>
            <person name="Bristow J."/>
            <person name="Eisen J.A."/>
            <person name="Markowitz V."/>
            <person name="Hugenholtz P."/>
            <person name="Klenk H.P."/>
            <person name="Kyrpides N.C."/>
        </authorList>
    </citation>
    <scope>NUCLEOTIDE SEQUENCE [LARGE SCALE GENOMIC DNA]</scope>
    <source>
        <strain evidence="4">DSM 11293 / JCM 15392 / SEBR 4228</strain>
    </source>
</reference>
<sequence length="207" mass="22752">MKLFFHFAVVGFSNTYLIGPEGGGNAILIDPGVMDVELLDMIESNGYYVRYILVTHSHESHVKGLGTIGKIYDAEIYGKHPVVLGRSAHVLEDGKEYDFEGIKVVPIDVKGHSGDHLVYRIENMLFTGDILAAGRIGSSEGAVERAIMLKSIQKRILPLPDYMLIFPGHGSPTTLKTEKLFNPDLRLGSQVPSTAEGELGSVREEER</sequence>
<dbReference type="InterPro" id="IPR001279">
    <property type="entry name" value="Metallo-B-lactamas"/>
</dbReference>
<feature type="domain" description="Metallo-beta-lactamase" evidence="2">
    <location>
        <begin position="12"/>
        <end position="169"/>
    </location>
</feature>
<gene>
    <name evidence="3" type="ordered locus">Spirs_2469</name>
</gene>
<keyword evidence="4" id="KW-1185">Reference proteome</keyword>
<accession>E1R3F2</accession>
<dbReference type="PANTHER" id="PTHR43084">
    <property type="entry name" value="PERSULFIDE DIOXYGENASE ETHE1"/>
    <property type="match status" value="1"/>
</dbReference>